<dbReference type="AlphaFoldDB" id="A0A0C4YIG5"/>
<evidence type="ECO:0000313" key="2">
    <source>
        <dbReference type="Proteomes" id="UP000031843"/>
    </source>
</evidence>
<sequence length="44" mass="4364">MPIMQWLVAALGPALVAVTGALLSVNWIESNGDLVSASATAAPG</sequence>
<dbReference type="Proteomes" id="UP000031843">
    <property type="component" value="Chromosome secondary"/>
</dbReference>
<accession>A0A0C4YIG5</accession>
<keyword evidence="2" id="KW-1185">Reference proteome</keyword>
<dbReference type="KEGG" id="cbw:RR42_s0840"/>
<proteinExistence type="predicted"/>
<name>A0A0C4YIG5_9BURK</name>
<dbReference type="STRING" id="68895.RR42_s0840"/>
<protein>
    <submittedName>
        <fullName evidence="1">Uncharacterized protein</fullName>
    </submittedName>
</protein>
<dbReference type="EMBL" id="CP010537">
    <property type="protein sequence ID" value="AJG22430.1"/>
    <property type="molecule type" value="Genomic_DNA"/>
</dbReference>
<organism evidence="1 2">
    <name type="scientific">Cupriavidus basilensis</name>
    <dbReference type="NCBI Taxonomy" id="68895"/>
    <lineage>
        <taxon>Bacteria</taxon>
        <taxon>Pseudomonadati</taxon>
        <taxon>Pseudomonadota</taxon>
        <taxon>Betaproteobacteria</taxon>
        <taxon>Burkholderiales</taxon>
        <taxon>Burkholderiaceae</taxon>
        <taxon>Cupriavidus</taxon>
    </lineage>
</organism>
<evidence type="ECO:0000313" key="1">
    <source>
        <dbReference type="EMBL" id="AJG22430.1"/>
    </source>
</evidence>
<reference evidence="1 2" key="1">
    <citation type="journal article" date="2015" name="Genome Announc.">
        <title>Complete Genome Sequence of Cupriavidus basilensis 4G11, Isolated from the Oak Ridge Field Research Center Site.</title>
        <authorList>
            <person name="Ray J."/>
            <person name="Waters R.J."/>
            <person name="Skerker J.M."/>
            <person name="Kuehl J.V."/>
            <person name="Price M.N."/>
            <person name="Huang J."/>
            <person name="Chakraborty R."/>
            <person name="Arkin A.P."/>
            <person name="Deutschbauer A."/>
        </authorList>
    </citation>
    <scope>NUCLEOTIDE SEQUENCE [LARGE SCALE GENOMIC DNA]</scope>
    <source>
        <strain evidence="1">4G11</strain>
    </source>
</reference>
<gene>
    <name evidence="1" type="ORF">RR42_s0840</name>
</gene>